<feature type="transmembrane region" description="Helical" evidence="7">
    <location>
        <begin position="971"/>
        <end position="989"/>
    </location>
</feature>
<evidence type="ECO:0000313" key="10">
    <source>
        <dbReference type="Proteomes" id="UP001499990"/>
    </source>
</evidence>
<name>A0ABP6SJE8_9ACTN</name>
<comment type="similarity">
    <text evidence="6">Belongs to the ABC-4 integral membrane protein family.</text>
</comment>
<feature type="transmembrane region" description="Helical" evidence="7">
    <location>
        <begin position="341"/>
        <end position="364"/>
    </location>
</feature>
<evidence type="ECO:0000256" key="5">
    <source>
        <dbReference type="ARBA" id="ARBA00023136"/>
    </source>
</evidence>
<evidence type="ECO:0000256" key="2">
    <source>
        <dbReference type="ARBA" id="ARBA00022475"/>
    </source>
</evidence>
<accession>A0ABP6SJE8</accession>
<protein>
    <submittedName>
        <fullName evidence="9">ABC transporter permease</fullName>
    </submittedName>
</protein>
<evidence type="ECO:0000256" key="3">
    <source>
        <dbReference type="ARBA" id="ARBA00022692"/>
    </source>
</evidence>
<comment type="caution">
    <text evidence="9">The sequence shown here is derived from an EMBL/GenBank/DDBJ whole genome shotgun (WGS) entry which is preliminary data.</text>
</comment>
<feature type="transmembrane region" description="Helical" evidence="7">
    <location>
        <begin position="530"/>
        <end position="550"/>
    </location>
</feature>
<dbReference type="Proteomes" id="UP001499990">
    <property type="component" value="Unassembled WGS sequence"/>
</dbReference>
<evidence type="ECO:0000256" key="7">
    <source>
        <dbReference type="SAM" id="Phobius"/>
    </source>
</evidence>
<evidence type="ECO:0000256" key="6">
    <source>
        <dbReference type="ARBA" id="ARBA00038076"/>
    </source>
</evidence>
<dbReference type="RefSeq" id="WP_345042734.1">
    <property type="nucleotide sequence ID" value="NZ_BAAAYL010000001.1"/>
</dbReference>
<dbReference type="InterPro" id="IPR003838">
    <property type="entry name" value="ABC3_permease_C"/>
</dbReference>
<keyword evidence="2" id="KW-1003">Cell membrane</keyword>
<organism evidence="9 10">
    <name type="scientific">Streptomyces sannanensis</name>
    <dbReference type="NCBI Taxonomy" id="285536"/>
    <lineage>
        <taxon>Bacteria</taxon>
        <taxon>Bacillati</taxon>
        <taxon>Actinomycetota</taxon>
        <taxon>Actinomycetes</taxon>
        <taxon>Kitasatosporales</taxon>
        <taxon>Streptomycetaceae</taxon>
        <taxon>Streptomyces</taxon>
    </lineage>
</organism>
<dbReference type="PANTHER" id="PTHR30572:SF4">
    <property type="entry name" value="ABC TRANSPORTER PERMEASE YTRF"/>
    <property type="match status" value="1"/>
</dbReference>
<feature type="transmembrane region" description="Helical" evidence="7">
    <location>
        <begin position="1071"/>
        <end position="1091"/>
    </location>
</feature>
<reference evidence="10" key="1">
    <citation type="journal article" date="2019" name="Int. J. Syst. Evol. Microbiol.">
        <title>The Global Catalogue of Microorganisms (GCM) 10K type strain sequencing project: providing services to taxonomists for standard genome sequencing and annotation.</title>
        <authorList>
            <consortium name="The Broad Institute Genomics Platform"/>
            <consortium name="The Broad Institute Genome Sequencing Center for Infectious Disease"/>
            <person name="Wu L."/>
            <person name="Ma J."/>
        </authorList>
    </citation>
    <scope>NUCLEOTIDE SEQUENCE [LARGE SCALE GENOMIC DNA]</scope>
    <source>
        <strain evidence="10">JCM 9651</strain>
    </source>
</reference>
<keyword evidence="10" id="KW-1185">Reference proteome</keyword>
<sequence>MTGFLFLRARGHRLLLTAALLAVLLTTTVLATLAAFAGSVGDASLRHALQTRDAAAASLVVTSENPDANRDAETRAARRGAQQSFDGLPVTLRQFDRSGPYALPRALQPPAARTGDPDLTEFAVVDRSKVRLSAGAWPTAGAPDVVEVAVPEAAAKQLKLAPGARVLPLADRLGGPPVRIRVTGVYRPADRSDPYWLLDKLGGRGVHKDSFTTYGPLLTDASVIGSGRVSRREISWLATADFGTFGADRINALRTAAKKSQKFLAAQDELKGTVTVRTSLPDVLSQLERALLVARASLLIVSLQLALLAGYTLLLVARLLTTERAGETQVLMARGASRGRIASLSAQEALLIALPAALCAPLLAGPLTRLLAGQGVPARIGLRLDTGPTIEVWLVGVLVALACAAAVAAPALTAARAAARGGRARALPAPLRAGADVGLLVVAAVAYWQLDRRTSGSGALSGDREGQLGIDPLLVVAPALALLAGTVLTLRLLPPAAKLAERRAARARGLSAPLAGWQLSRRPLRAAGPVLLLVLAVAMGILAIGQGASWNRSQDDQADFRSGAPVRVLGSSTAPFGQGGVYDGMPGLKAAAPAARATFAVSGGRQATVLALDTSLAGPELRMRDDLADGDPKRLLTALQPRKTARAGVLLPDDTERLVLDITLHGAGAEDGPFGESGTNVTVVVEDRFGVPYRLTLDTLQSDGASHRVTADLAKAADAPAGRPAGPLALTAVEFDEAGYPHRIVPRRVTIDGIGTIGADGTARAVALPKGLDWKARATSSTAPDPTPPAVTAVRSSARTPLDASYHMGTAEYQWGSQRTVTVRAEAPQPAPAVPPALANGRFLESIGAKTGSVIEVPMPGGNIKVRIAGVLKDIPTTGPGVPGPGPAADPKTDGGALLLDLRAVNRLLAARPDSSLAPTEWWLFTEPGAADRLVTALRDRPEIDPTQVQVRDEIAEELHNDPLGAGPQSALIAVAVVAAALAAAGFAVNTMGALRERSAEFAVLRALGASRRRLARLLAAEQSLLIGVALMTGLALGTLLTRAVVPLIVLTGQATQPVPGVLVELPVGRVALLLAGVAAGPVLVVAALALRRGDPATTLRVQGGE</sequence>
<dbReference type="EMBL" id="BAAAYL010000001">
    <property type="protein sequence ID" value="GAA3378116.1"/>
    <property type="molecule type" value="Genomic_DNA"/>
</dbReference>
<comment type="subcellular location">
    <subcellularLocation>
        <location evidence="1">Cell membrane</location>
        <topology evidence="1">Multi-pass membrane protein</topology>
    </subcellularLocation>
</comment>
<dbReference type="InterPro" id="IPR050250">
    <property type="entry name" value="Macrolide_Exporter_MacB"/>
</dbReference>
<dbReference type="PANTHER" id="PTHR30572">
    <property type="entry name" value="MEMBRANE COMPONENT OF TRANSPORTER-RELATED"/>
    <property type="match status" value="1"/>
</dbReference>
<evidence type="ECO:0000313" key="9">
    <source>
        <dbReference type="EMBL" id="GAA3378116.1"/>
    </source>
</evidence>
<dbReference type="Pfam" id="PF02687">
    <property type="entry name" value="FtsX"/>
    <property type="match status" value="2"/>
</dbReference>
<feature type="transmembrane region" description="Helical" evidence="7">
    <location>
        <begin position="433"/>
        <end position="450"/>
    </location>
</feature>
<feature type="domain" description="ABC3 transporter permease C-terminal" evidence="8">
    <location>
        <begin position="300"/>
        <end position="416"/>
    </location>
</feature>
<evidence type="ECO:0000256" key="1">
    <source>
        <dbReference type="ARBA" id="ARBA00004651"/>
    </source>
</evidence>
<feature type="transmembrane region" description="Helical" evidence="7">
    <location>
        <begin position="296"/>
        <end position="320"/>
    </location>
</feature>
<feature type="domain" description="ABC3 transporter permease C-terminal" evidence="8">
    <location>
        <begin position="974"/>
        <end position="1086"/>
    </location>
</feature>
<feature type="transmembrane region" description="Helical" evidence="7">
    <location>
        <begin position="392"/>
        <end position="412"/>
    </location>
</feature>
<gene>
    <name evidence="9" type="ORF">GCM10020367_56390</name>
</gene>
<evidence type="ECO:0000256" key="4">
    <source>
        <dbReference type="ARBA" id="ARBA00022989"/>
    </source>
</evidence>
<feature type="transmembrane region" description="Helical" evidence="7">
    <location>
        <begin position="1024"/>
        <end position="1051"/>
    </location>
</feature>
<proteinExistence type="inferred from homology"/>
<feature type="transmembrane region" description="Helical" evidence="7">
    <location>
        <begin position="470"/>
        <end position="493"/>
    </location>
</feature>
<keyword evidence="4 7" id="KW-1133">Transmembrane helix</keyword>
<keyword evidence="5 7" id="KW-0472">Membrane</keyword>
<keyword evidence="3 7" id="KW-0812">Transmembrane</keyword>
<evidence type="ECO:0000259" key="8">
    <source>
        <dbReference type="Pfam" id="PF02687"/>
    </source>
</evidence>